<proteinExistence type="predicted"/>
<evidence type="ECO:0000313" key="1">
    <source>
        <dbReference type="EMBL" id="CAK9322538.1"/>
    </source>
</evidence>
<evidence type="ECO:0000313" key="2">
    <source>
        <dbReference type="Proteomes" id="UP001642487"/>
    </source>
</evidence>
<reference evidence="1 2" key="1">
    <citation type="submission" date="2024-03" db="EMBL/GenBank/DDBJ databases">
        <authorList>
            <person name="Gkanogiannis A."/>
            <person name="Becerra Lopez-Lavalle L."/>
        </authorList>
    </citation>
    <scope>NUCLEOTIDE SEQUENCE [LARGE SCALE GENOMIC DNA]</scope>
</reference>
<sequence>MINVSTESTRRLRNSQQLPIVLCLHSQVLVERWHDRCNPSLKLLRHSAVQKLQMLVNFSLGTQYRQENLRRHLSRGLTVLNLSLMEGSRSLFRKLCGELLDTDNLFKSWILNLIRRYPNRKLPNFKYDITVDASTSMNPPVHNHIRKRSALELSILNLYSFLGTVSVSSASSASSHHITNSSSFHCPLHSHPSILSGVRIYASL</sequence>
<organism evidence="1 2">
    <name type="scientific">Citrullus colocynthis</name>
    <name type="common">colocynth</name>
    <dbReference type="NCBI Taxonomy" id="252529"/>
    <lineage>
        <taxon>Eukaryota</taxon>
        <taxon>Viridiplantae</taxon>
        <taxon>Streptophyta</taxon>
        <taxon>Embryophyta</taxon>
        <taxon>Tracheophyta</taxon>
        <taxon>Spermatophyta</taxon>
        <taxon>Magnoliopsida</taxon>
        <taxon>eudicotyledons</taxon>
        <taxon>Gunneridae</taxon>
        <taxon>Pentapetalae</taxon>
        <taxon>rosids</taxon>
        <taxon>fabids</taxon>
        <taxon>Cucurbitales</taxon>
        <taxon>Cucurbitaceae</taxon>
        <taxon>Benincaseae</taxon>
        <taxon>Citrullus</taxon>
    </lineage>
</organism>
<protein>
    <submittedName>
        <fullName evidence="1">Uncharacterized protein</fullName>
    </submittedName>
</protein>
<dbReference type="Proteomes" id="UP001642487">
    <property type="component" value="Chromosome 5"/>
</dbReference>
<keyword evidence="2" id="KW-1185">Reference proteome</keyword>
<gene>
    <name evidence="1" type="ORF">CITCOLO1_LOCUS14688</name>
</gene>
<name>A0ABP0YTD6_9ROSI</name>
<accession>A0ABP0YTD6</accession>
<dbReference type="EMBL" id="OZ021739">
    <property type="protein sequence ID" value="CAK9322538.1"/>
    <property type="molecule type" value="Genomic_DNA"/>
</dbReference>